<dbReference type="AlphaFoldDB" id="A0A5N7CX94"/>
<keyword evidence="1" id="KW-1133">Transmembrane helix</keyword>
<evidence type="ECO:0000313" key="3">
    <source>
        <dbReference type="Proteomes" id="UP000325579"/>
    </source>
</evidence>
<keyword evidence="1" id="KW-0472">Membrane</keyword>
<organism evidence="2 3">
    <name type="scientific">Aspergillus pseudonomiae</name>
    <dbReference type="NCBI Taxonomy" id="1506151"/>
    <lineage>
        <taxon>Eukaryota</taxon>
        <taxon>Fungi</taxon>
        <taxon>Dikarya</taxon>
        <taxon>Ascomycota</taxon>
        <taxon>Pezizomycotina</taxon>
        <taxon>Eurotiomycetes</taxon>
        <taxon>Eurotiomycetidae</taxon>
        <taxon>Eurotiales</taxon>
        <taxon>Aspergillaceae</taxon>
        <taxon>Aspergillus</taxon>
        <taxon>Aspergillus subgen. Circumdati</taxon>
    </lineage>
</organism>
<dbReference type="GeneID" id="43668293"/>
<reference evidence="2 3" key="1">
    <citation type="submission" date="2019-04" db="EMBL/GenBank/DDBJ databases">
        <authorList>
            <consortium name="DOE Joint Genome Institute"/>
            <person name="Mondo S."/>
            <person name="Kjaerbolling I."/>
            <person name="Vesth T."/>
            <person name="Frisvad J.C."/>
            <person name="Nybo J.L."/>
            <person name="Theobald S."/>
            <person name="Kildgaard S."/>
            <person name="Isbrandt T."/>
            <person name="Kuo A."/>
            <person name="Sato A."/>
            <person name="Lyhne E.K."/>
            <person name="Kogle M.E."/>
            <person name="Wiebenga A."/>
            <person name="Kun R.S."/>
            <person name="Lubbers R.J."/>
            <person name="Makela M.R."/>
            <person name="Barry K."/>
            <person name="Chovatia M."/>
            <person name="Clum A."/>
            <person name="Daum C."/>
            <person name="Haridas S."/>
            <person name="He G."/>
            <person name="LaButti K."/>
            <person name="Lipzen A."/>
            <person name="Riley R."/>
            <person name="Salamov A."/>
            <person name="Simmons B.A."/>
            <person name="Magnuson J.K."/>
            <person name="Henrissat B."/>
            <person name="Mortensen U.H."/>
            <person name="Larsen T.O."/>
            <person name="Devries R.P."/>
            <person name="Grigoriev I.V."/>
            <person name="Machida M."/>
            <person name="Baker S.E."/>
            <person name="Andersen M.R."/>
            <person name="Cantor M.N."/>
            <person name="Hua S.X."/>
        </authorList>
    </citation>
    <scope>NUCLEOTIDE SEQUENCE [LARGE SCALE GENOMIC DNA]</scope>
    <source>
        <strain evidence="2 3">CBS 119388</strain>
    </source>
</reference>
<evidence type="ECO:0000256" key="1">
    <source>
        <dbReference type="SAM" id="Phobius"/>
    </source>
</evidence>
<protein>
    <submittedName>
        <fullName evidence="2">Uncharacterized protein</fullName>
    </submittedName>
</protein>
<proteinExistence type="predicted"/>
<evidence type="ECO:0000313" key="2">
    <source>
        <dbReference type="EMBL" id="KAE8398213.1"/>
    </source>
</evidence>
<feature type="transmembrane region" description="Helical" evidence="1">
    <location>
        <begin position="20"/>
        <end position="36"/>
    </location>
</feature>
<sequence length="77" mass="9240">MTDSSIMEGRLGSYRKRASNSSFSFFLILWICNYLLEVNTRIPYLRNKPGRKRWKSCQKVYLTNKRDWRSIARSMGR</sequence>
<accession>A0A5N7CX94</accession>
<name>A0A5N7CX94_9EURO</name>
<dbReference type="RefSeq" id="XP_031935532.1">
    <property type="nucleotide sequence ID" value="XM_032083602.1"/>
</dbReference>
<keyword evidence="3" id="KW-1185">Reference proteome</keyword>
<gene>
    <name evidence="2" type="ORF">BDV37DRAFT_263785</name>
</gene>
<keyword evidence="1" id="KW-0812">Transmembrane</keyword>
<dbReference type="EMBL" id="ML736863">
    <property type="protein sequence ID" value="KAE8398213.1"/>
    <property type="molecule type" value="Genomic_DNA"/>
</dbReference>
<dbReference type="Proteomes" id="UP000325579">
    <property type="component" value="Unassembled WGS sequence"/>
</dbReference>